<sequence length="363" mass="41214">MTLVKSFIPVIIATIVYNLGFLNGIDTFTRLLDSLVIAFIIVASADRLIEAIRQSFFSTFSRLSDDKKEAIVPPSPNSSSEHDSIAQQQRENIISTTTTTIITKTILNDSHVNNDDNDEEPENVTDNSCVDHNDSVKVSHQHNDDASSLFDSVTDTMTTIIPNNNDQGHEEELGVSPLCQPRGMSLLQRRLQQKYNNNSAIAIVKQEQEQEYTDEPDVLPPLPQTSLSSINFSPHPTLSFSTPSRRHTIDEWMPSTPPPILSPSLSTTSSTTSSVTQMDHDLLRLRLRRSSRVEEMVKQFDRPRNKHHRRYSIGTTDEKMNKKSSYHERTTKPAIIRKRTFGFKPIIGVWEKRIELEEERKNS</sequence>
<evidence type="ECO:0000256" key="1">
    <source>
        <dbReference type="SAM" id="MobiDB-lite"/>
    </source>
</evidence>
<keyword evidence="2" id="KW-0472">Membrane</keyword>
<dbReference type="OrthoDB" id="2266849at2759"/>
<feature type="transmembrane region" description="Helical" evidence="2">
    <location>
        <begin position="7"/>
        <end position="25"/>
    </location>
</feature>
<feature type="compositionally biased region" description="Low complexity" evidence="1">
    <location>
        <begin position="262"/>
        <end position="274"/>
    </location>
</feature>
<dbReference type="AlphaFoldDB" id="A0A8H7SAZ1"/>
<keyword evidence="4" id="KW-1185">Reference proteome</keyword>
<evidence type="ECO:0000313" key="3">
    <source>
        <dbReference type="EMBL" id="KAG2225992.1"/>
    </source>
</evidence>
<keyword evidence="2" id="KW-1133">Transmembrane helix</keyword>
<keyword evidence="2" id="KW-0812">Transmembrane</keyword>
<dbReference type="EMBL" id="JAEPRB010000021">
    <property type="protein sequence ID" value="KAG2225992.1"/>
    <property type="molecule type" value="Genomic_DNA"/>
</dbReference>
<evidence type="ECO:0000313" key="4">
    <source>
        <dbReference type="Proteomes" id="UP000646827"/>
    </source>
</evidence>
<feature type="region of interest" description="Disordered" evidence="1">
    <location>
        <begin position="256"/>
        <end position="278"/>
    </location>
</feature>
<comment type="caution">
    <text evidence="3">The sequence shown here is derived from an EMBL/GenBank/DDBJ whole genome shotgun (WGS) entry which is preliminary data.</text>
</comment>
<organism evidence="3 4">
    <name type="scientific">Circinella minor</name>
    <dbReference type="NCBI Taxonomy" id="1195481"/>
    <lineage>
        <taxon>Eukaryota</taxon>
        <taxon>Fungi</taxon>
        <taxon>Fungi incertae sedis</taxon>
        <taxon>Mucoromycota</taxon>
        <taxon>Mucoromycotina</taxon>
        <taxon>Mucoromycetes</taxon>
        <taxon>Mucorales</taxon>
        <taxon>Lichtheimiaceae</taxon>
        <taxon>Circinella</taxon>
    </lineage>
</organism>
<accession>A0A8H7SAZ1</accession>
<feature type="region of interest" description="Disordered" evidence="1">
    <location>
        <begin position="68"/>
        <end position="88"/>
    </location>
</feature>
<dbReference type="Proteomes" id="UP000646827">
    <property type="component" value="Unassembled WGS sequence"/>
</dbReference>
<gene>
    <name evidence="3" type="ORF">INT45_002458</name>
</gene>
<proteinExistence type="predicted"/>
<evidence type="ECO:0000256" key="2">
    <source>
        <dbReference type="SAM" id="Phobius"/>
    </source>
</evidence>
<reference evidence="3 4" key="1">
    <citation type="submission" date="2020-12" db="EMBL/GenBank/DDBJ databases">
        <title>Metabolic potential, ecology and presence of endohyphal bacteria is reflected in genomic diversity of Mucoromycotina.</title>
        <authorList>
            <person name="Muszewska A."/>
            <person name="Okrasinska A."/>
            <person name="Steczkiewicz K."/>
            <person name="Drgas O."/>
            <person name="Orlowska M."/>
            <person name="Perlinska-Lenart U."/>
            <person name="Aleksandrzak-Piekarczyk T."/>
            <person name="Szatraj K."/>
            <person name="Zielenkiewicz U."/>
            <person name="Pilsyk S."/>
            <person name="Malc E."/>
            <person name="Mieczkowski P."/>
            <person name="Kruszewska J.S."/>
            <person name="Biernat P."/>
            <person name="Pawlowska J."/>
        </authorList>
    </citation>
    <scope>NUCLEOTIDE SEQUENCE [LARGE SCALE GENOMIC DNA]</scope>
    <source>
        <strain evidence="3 4">CBS 142.35</strain>
    </source>
</reference>
<protein>
    <submittedName>
        <fullName evidence="3">Uncharacterized protein</fullName>
    </submittedName>
</protein>
<name>A0A8H7SAZ1_9FUNG</name>